<evidence type="ECO:0000256" key="4">
    <source>
        <dbReference type="RuleBase" id="RU362116"/>
    </source>
</evidence>
<name>A0A6J4UB54_9ACTN</name>
<dbReference type="Pfam" id="PF00460">
    <property type="entry name" value="Flg_bb_rod"/>
    <property type="match status" value="1"/>
</dbReference>
<keyword evidence="8" id="KW-0966">Cell projection</keyword>
<dbReference type="Pfam" id="PF06429">
    <property type="entry name" value="Flg_bbr_C"/>
    <property type="match status" value="1"/>
</dbReference>
<dbReference type="NCBIfam" id="TIGR03506">
    <property type="entry name" value="FlgEFG_subfam"/>
    <property type="match status" value="2"/>
</dbReference>
<dbReference type="InterPro" id="IPR020013">
    <property type="entry name" value="Flagellar_FlgE/F/G"/>
</dbReference>
<dbReference type="InterPro" id="IPR053967">
    <property type="entry name" value="LlgE_F_G-like_D1"/>
</dbReference>
<dbReference type="InterPro" id="IPR001444">
    <property type="entry name" value="Flag_bb_rod_N"/>
</dbReference>
<dbReference type="InterPro" id="IPR010930">
    <property type="entry name" value="Flg_bb/hook_C_dom"/>
</dbReference>
<organism evidence="8">
    <name type="scientific">uncultured Thermoleophilia bacterium</name>
    <dbReference type="NCBI Taxonomy" id="1497501"/>
    <lineage>
        <taxon>Bacteria</taxon>
        <taxon>Bacillati</taxon>
        <taxon>Actinomycetota</taxon>
        <taxon>Thermoleophilia</taxon>
        <taxon>environmental samples</taxon>
    </lineage>
</organism>
<dbReference type="EMBL" id="CADCWC010000341">
    <property type="protein sequence ID" value="CAA9545704.1"/>
    <property type="molecule type" value="Genomic_DNA"/>
</dbReference>
<feature type="domain" description="Flagellar basal body rod protein N-terminal" evidence="5">
    <location>
        <begin position="7"/>
        <end position="35"/>
    </location>
</feature>
<dbReference type="SUPFAM" id="SSF117143">
    <property type="entry name" value="Flagellar hook protein flgE"/>
    <property type="match status" value="1"/>
</dbReference>
<feature type="domain" description="Flagellar hook protein FlgE/F/G-like D1" evidence="7">
    <location>
        <begin position="95"/>
        <end position="184"/>
    </location>
</feature>
<comment type="similarity">
    <text evidence="2 4">Belongs to the flagella basal body rod proteins family.</text>
</comment>
<gene>
    <name evidence="8" type="ORF">AVDCRST_MAG79-2279</name>
</gene>
<evidence type="ECO:0000313" key="8">
    <source>
        <dbReference type="EMBL" id="CAA9545704.1"/>
    </source>
</evidence>
<dbReference type="PANTHER" id="PTHR30435">
    <property type="entry name" value="FLAGELLAR PROTEIN"/>
    <property type="match status" value="1"/>
</dbReference>
<dbReference type="PANTHER" id="PTHR30435:SF1">
    <property type="entry name" value="FLAGELLAR HOOK PROTEIN FLGE"/>
    <property type="match status" value="1"/>
</dbReference>
<dbReference type="GO" id="GO:0009425">
    <property type="term" value="C:bacterial-type flagellum basal body"/>
    <property type="evidence" value="ECO:0007669"/>
    <property type="project" value="UniProtKB-SubCell"/>
</dbReference>
<protein>
    <recommendedName>
        <fullName evidence="4">Flagellar hook protein FlgE</fullName>
    </recommendedName>
</protein>
<feature type="domain" description="Flagellar basal-body/hook protein C-terminal" evidence="6">
    <location>
        <begin position="260"/>
        <end position="304"/>
    </location>
</feature>
<dbReference type="Pfam" id="PF22692">
    <property type="entry name" value="LlgE_F_G_D1"/>
    <property type="match status" value="1"/>
</dbReference>
<sequence length="306" mass="31387">MLRSLFTSIGGLRNHQVMLDTTANNIANVNTVGFKAQRVAFEDMMSQTLRGASAPGGSGGGSGPTQVGLGMQLGGISSVLTQGSSQTTGQWSDLAIQGDGHFIVASAADAGGTVTLTDFAFTRAGNFTLDKDGYLVMPAGKYVAGQAAVLAPPAAPTFATELSRIRIPADAQSVSIGRDGTVTYVAGSDDPGGSYQKGDAVPLSRVACAKFPNPNGLDRVGGNLLRGTPNSGTFNPGATDQSTEAVKWGAAAAWGGSIMGGTLEMSNVDLAGEFTQMITAQRGFQANSRVITTSDSMLEELVNLKR</sequence>
<evidence type="ECO:0000256" key="1">
    <source>
        <dbReference type="ARBA" id="ARBA00004117"/>
    </source>
</evidence>
<evidence type="ECO:0000259" key="7">
    <source>
        <dbReference type="Pfam" id="PF22692"/>
    </source>
</evidence>
<keyword evidence="8" id="KW-0969">Cilium</keyword>
<evidence type="ECO:0000259" key="6">
    <source>
        <dbReference type="Pfam" id="PF06429"/>
    </source>
</evidence>
<keyword evidence="3 4" id="KW-0975">Bacterial flagellum</keyword>
<evidence type="ECO:0000259" key="5">
    <source>
        <dbReference type="Pfam" id="PF00460"/>
    </source>
</evidence>
<reference evidence="8" key="1">
    <citation type="submission" date="2020-02" db="EMBL/GenBank/DDBJ databases">
        <authorList>
            <person name="Meier V. D."/>
        </authorList>
    </citation>
    <scope>NUCLEOTIDE SEQUENCE</scope>
    <source>
        <strain evidence="8">AVDCRST_MAG79</strain>
    </source>
</reference>
<dbReference type="GO" id="GO:0071978">
    <property type="term" value="P:bacterial-type flagellum-dependent swarming motility"/>
    <property type="evidence" value="ECO:0007669"/>
    <property type="project" value="TreeGrafter"/>
</dbReference>
<accession>A0A6J4UB54</accession>
<dbReference type="InterPro" id="IPR037925">
    <property type="entry name" value="FlgE/F/G-like"/>
</dbReference>
<dbReference type="AlphaFoldDB" id="A0A6J4UB54"/>
<evidence type="ECO:0000256" key="3">
    <source>
        <dbReference type="ARBA" id="ARBA00023143"/>
    </source>
</evidence>
<comment type="function">
    <text evidence="4">A flexible structure which links the flagellar filament to the drive apparatus in the basal body.</text>
</comment>
<dbReference type="GO" id="GO:0009424">
    <property type="term" value="C:bacterial-type flagellum hook"/>
    <property type="evidence" value="ECO:0007669"/>
    <property type="project" value="TreeGrafter"/>
</dbReference>
<dbReference type="GO" id="GO:0005829">
    <property type="term" value="C:cytosol"/>
    <property type="evidence" value="ECO:0007669"/>
    <property type="project" value="TreeGrafter"/>
</dbReference>
<comment type="subcellular location">
    <subcellularLocation>
        <location evidence="1 4">Bacterial flagellum basal body</location>
    </subcellularLocation>
</comment>
<keyword evidence="8" id="KW-0282">Flagellum</keyword>
<proteinExistence type="inferred from homology"/>
<evidence type="ECO:0000256" key="2">
    <source>
        <dbReference type="ARBA" id="ARBA00009677"/>
    </source>
</evidence>